<dbReference type="PANTHER" id="PTHR43848:SF2">
    <property type="entry name" value="PUTRESCINE TRANSPORT SYSTEM PERMEASE PROTEIN POTI"/>
    <property type="match status" value="1"/>
</dbReference>
<keyword evidence="9" id="KW-0175">Coiled coil</keyword>
<comment type="subcellular location">
    <subcellularLocation>
        <location evidence="1 8">Cell membrane</location>
        <topology evidence="1 8">Multi-pass membrane protein</topology>
    </subcellularLocation>
</comment>
<dbReference type="EMBL" id="CP031376">
    <property type="protein sequence ID" value="AXK50827.1"/>
    <property type="molecule type" value="Genomic_DNA"/>
</dbReference>
<evidence type="ECO:0000256" key="6">
    <source>
        <dbReference type="ARBA" id="ARBA00022989"/>
    </source>
</evidence>
<evidence type="ECO:0000256" key="7">
    <source>
        <dbReference type="ARBA" id="ARBA00023136"/>
    </source>
</evidence>
<dbReference type="CDD" id="cd06261">
    <property type="entry name" value="TM_PBP2"/>
    <property type="match status" value="1"/>
</dbReference>
<keyword evidence="6 8" id="KW-1133">Transmembrane helix</keyword>
<feature type="transmembrane region" description="Helical" evidence="8">
    <location>
        <begin position="179"/>
        <end position="205"/>
    </location>
</feature>
<dbReference type="InterPro" id="IPR051789">
    <property type="entry name" value="Bact_Polyamine_Transport"/>
</dbReference>
<evidence type="ECO:0000256" key="8">
    <source>
        <dbReference type="RuleBase" id="RU363032"/>
    </source>
</evidence>
<accession>A0A345Z2J8</accession>
<gene>
    <name evidence="11" type="primary">potC</name>
    <name evidence="11" type="ORF">SALLE_v1c01510</name>
</gene>
<feature type="transmembrane region" description="Helical" evidence="8">
    <location>
        <begin position="9"/>
        <end position="29"/>
    </location>
</feature>
<evidence type="ECO:0000313" key="12">
    <source>
        <dbReference type="Proteomes" id="UP000254792"/>
    </source>
</evidence>
<proteinExistence type="inferred from homology"/>
<dbReference type="GO" id="GO:0042597">
    <property type="term" value="C:periplasmic space"/>
    <property type="evidence" value="ECO:0007669"/>
    <property type="project" value="InterPro"/>
</dbReference>
<feature type="coiled-coil region" evidence="9">
    <location>
        <begin position="429"/>
        <end position="482"/>
    </location>
</feature>
<keyword evidence="12" id="KW-1185">Reference proteome</keyword>
<name>A0A345Z2J8_9MOLU</name>
<evidence type="ECO:0000256" key="9">
    <source>
        <dbReference type="SAM" id="Coils"/>
    </source>
</evidence>
<dbReference type="Gene3D" id="3.40.190.10">
    <property type="entry name" value="Periplasmic binding protein-like II"/>
    <property type="match status" value="3"/>
</dbReference>
<evidence type="ECO:0000313" key="11">
    <source>
        <dbReference type="EMBL" id="AXK50827.1"/>
    </source>
</evidence>
<feature type="transmembrane region" description="Helical" evidence="8">
    <location>
        <begin position="127"/>
        <end position="146"/>
    </location>
</feature>
<dbReference type="InterPro" id="IPR000515">
    <property type="entry name" value="MetI-like"/>
</dbReference>
<feature type="transmembrane region" description="Helical" evidence="8">
    <location>
        <begin position="96"/>
        <end position="121"/>
    </location>
</feature>
<dbReference type="PANTHER" id="PTHR43848">
    <property type="entry name" value="PUTRESCINE TRANSPORT SYSTEM PERMEASE PROTEIN POTI"/>
    <property type="match status" value="1"/>
</dbReference>
<feature type="transmembrane region" description="Helical" evidence="8">
    <location>
        <begin position="586"/>
        <end position="604"/>
    </location>
</feature>
<dbReference type="RefSeq" id="WP_115557749.1">
    <property type="nucleotide sequence ID" value="NZ_CP031376.1"/>
</dbReference>
<dbReference type="InterPro" id="IPR035906">
    <property type="entry name" value="MetI-like_sf"/>
</dbReference>
<evidence type="ECO:0000256" key="2">
    <source>
        <dbReference type="ARBA" id="ARBA00007069"/>
    </source>
</evidence>
<dbReference type="GO" id="GO:0015846">
    <property type="term" value="P:polyamine transport"/>
    <property type="evidence" value="ECO:0007669"/>
    <property type="project" value="InterPro"/>
</dbReference>
<dbReference type="Pfam" id="PF00528">
    <property type="entry name" value="BPD_transp_1"/>
    <property type="match status" value="1"/>
</dbReference>
<comment type="similarity">
    <text evidence="2">Belongs to the binding-protein-dependent transport system permease family. CysTW subfamily.</text>
</comment>
<dbReference type="Proteomes" id="UP000254792">
    <property type="component" value="Chromosome"/>
</dbReference>
<feature type="transmembrane region" description="Helical" evidence="8">
    <location>
        <begin position="225"/>
        <end position="244"/>
    </location>
</feature>
<keyword evidence="3 8" id="KW-0813">Transport</keyword>
<feature type="transmembrane region" description="Helical" evidence="8">
    <location>
        <begin position="59"/>
        <end position="84"/>
    </location>
</feature>
<dbReference type="InterPro" id="IPR001188">
    <property type="entry name" value="Sperm_putr-bd"/>
</dbReference>
<reference evidence="11 12" key="1">
    <citation type="submission" date="2018-07" db="EMBL/GenBank/DDBJ databases">
        <title>Complete genome sequence of Spiroplasma alleghenense PLHS-1 (ATCC 51752).</title>
        <authorList>
            <person name="Chou L."/>
            <person name="Lee T.-Y."/>
            <person name="Tsai Y.-M."/>
            <person name="Kuo C.-H."/>
        </authorList>
    </citation>
    <scope>NUCLEOTIDE SEQUENCE [LARGE SCALE GENOMIC DNA]</scope>
    <source>
        <strain evidence="11 12">PLHS-1</strain>
    </source>
</reference>
<dbReference type="PROSITE" id="PS50928">
    <property type="entry name" value="ABC_TM1"/>
    <property type="match status" value="1"/>
</dbReference>
<keyword evidence="5 8" id="KW-0812">Transmembrane</keyword>
<dbReference type="SUPFAM" id="SSF161098">
    <property type="entry name" value="MetI-like"/>
    <property type="match status" value="1"/>
</dbReference>
<keyword evidence="7 8" id="KW-0472">Membrane</keyword>
<sequence length="1023" mass="118287">MKKFFKSSYFAIIMAFIYIPIIVMIIYSFNSGKTISQFDGWSLKWYGEFFKNSPFIKSIITSLFVAIVSTTISVIIGTLAAIGLSRVNRTTRNTWFSIANIPLVNADVITAVSLMVVFIIAGLKFGIMTLIAAHISFNVPYVLITVMPRLRKIDPKVIDASYDLGSSSRQTMFKIVLPILRPAIIAATAIAFAMSFDDFIISYFTGGDQTNVSTFIYTAKKIQPYINAFGTILVGVIVLSILIWNTITFTKSRNDEIKKQIKEGYYKSKQIDDLNRQLTILYQELITNKTIKKSWKPSLRMKAMLLRIQIRILENKNYNAKISKLEWKKELVNNEIKYEKKLFVAYAKSQAKMKLLEQQLLKNYKSHRKVRFQSAIIKLSKRIKKYEAEIEAINERNQSDLEWIKEIDEEILEIQAEWNATSMLSKKENLQYRKKIKKLEIKRDELREGRNQLKLRLILEKLKDLQLRSQEQIQDLVEKQKDLSKLLFLQISLTKNIDDKIQKINSKSEITEDEQKNLDNLLIEKNELLEHRRDIIKDKIIDIENKIETIQIKTDQKREKLFPALSDGDIIASHNKGFLQRSWKSLLVFILFASSFTLLTVAYVRNNIYDLVIGNWGSYINPELISEFEKKHNVTVNYQQFDSNESLYNKLYTFNYDIMVPSDYMVQRLVTEDKLLELDYNRINLFGSFEDQNQVKHYFKDVEGNDITENPNGKYNVNSELMKLMFESTTEENDPKEHLNGNITDYAIPYFWGDLVVVANPNEKVLKFLESQNVKYENQQIDSSSLSWDIFWQAANAGLNVRLNEDAKNIFAIASEKMYGTIQPKLNQIDETVKELKKLILKSNVSLLGDNLIEKVALGDFDLALMYNGDAIYANQIYNGEAELEDEDEMFSSRPKVDEKFFIYGRPGMTHEEGHTEGTNVFSDNMVINKVNRNIDLSYEWVNFMLEKSADLTEYVGITSPVQESMDEMTNPGGPFESYEFLYKPQITFDPNAKGTAFKFTKQDEALSNKIIDAFNSLVAGKN</sequence>
<feature type="coiled-coil region" evidence="9">
    <location>
        <begin position="511"/>
        <end position="546"/>
    </location>
</feature>
<dbReference type="AlphaFoldDB" id="A0A345Z2J8"/>
<dbReference type="InterPro" id="IPR050022">
    <property type="entry name" value="MMSYN1_0195-like"/>
</dbReference>
<evidence type="ECO:0000256" key="1">
    <source>
        <dbReference type="ARBA" id="ARBA00004651"/>
    </source>
</evidence>
<dbReference type="GO" id="GO:0005886">
    <property type="term" value="C:plasma membrane"/>
    <property type="evidence" value="ECO:0007669"/>
    <property type="project" value="UniProtKB-SubCell"/>
</dbReference>
<dbReference type="GO" id="GO:0019808">
    <property type="term" value="F:polyamine binding"/>
    <property type="evidence" value="ECO:0007669"/>
    <property type="project" value="InterPro"/>
</dbReference>
<evidence type="ECO:0000256" key="3">
    <source>
        <dbReference type="ARBA" id="ARBA00022448"/>
    </source>
</evidence>
<dbReference type="SUPFAM" id="SSF53850">
    <property type="entry name" value="Periplasmic binding protein-like II"/>
    <property type="match status" value="1"/>
</dbReference>
<dbReference type="NCBIfam" id="NF043073">
    <property type="entry name" value="MMSYN1_0195"/>
    <property type="match status" value="1"/>
</dbReference>
<protein>
    <submittedName>
        <fullName evidence="11">Spermidine/putrescine ABC transporter permease</fullName>
    </submittedName>
</protein>
<dbReference type="OrthoDB" id="9782004at2"/>
<feature type="domain" description="ABC transmembrane type-1" evidence="10">
    <location>
        <begin position="59"/>
        <end position="244"/>
    </location>
</feature>
<dbReference type="GO" id="GO:0055085">
    <property type="term" value="P:transmembrane transport"/>
    <property type="evidence" value="ECO:0007669"/>
    <property type="project" value="InterPro"/>
</dbReference>
<feature type="coiled-coil region" evidence="9">
    <location>
        <begin position="369"/>
        <end position="396"/>
    </location>
</feature>
<dbReference type="KEGG" id="salx:SALLE_v1c01510"/>
<evidence type="ECO:0000259" key="10">
    <source>
        <dbReference type="PROSITE" id="PS50928"/>
    </source>
</evidence>
<keyword evidence="4" id="KW-1003">Cell membrane</keyword>
<dbReference type="Pfam" id="PF02030">
    <property type="entry name" value="Lipoprotein_8"/>
    <property type="match status" value="1"/>
</dbReference>
<evidence type="ECO:0000256" key="5">
    <source>
        <dbReference type="ARBA" id="ARBA00022692"/>
    </source>
</evidence>
<organism evidence="11 12">
    <name type="scientific">Spiroplasma alleghenense</name>
    <dbReference type="NCBI Taxonomy" id="216931"/>
    <lineage>
        <taxon>Bacteria</taxon>
        <taxon>Bacillati</taxon>
        <taxon>Mycoplasmatota</taxon>
        <taxon>Mollicutes</taxon>
        <taxon>Entomoplasmatales</taxon>
        <taxon>Spiroplasmataceae</taxon>
        <taxon>Spiroplasma</taxon>
    </lineage>
</organism>
<dbReference type="PRINTS" id="PR00909">
    <property type="entry name" value="SPERMDNBNDNG"/>
</dbReference>
<dbReference type="Gene3D" id="1.10.3720.10">
    <property type="entry name" value="MetI-like"/>
    <property type="match status" value="1"/>
</dbReference>
<evidence type="ECO:0000256" key="4">
    <source>
        <dbReference type="ARBA" id="ARBA00022475"/>
    </source>
</evidence>